<evidence type="ECO:0000256" key="11">
    <source>
        <dbReference type="ARBA" id="ARBA00022840"/>
    </source>
</evidence>
<dbReference type="Pfam" id="PF06574">
    <property type="entry name" value="FAD_syn"/>
    <property type="match status" value="1"/>
</dbReference>
<dbReference type="SMART" id="SM00904">
    <property type="entry name" value="Flavokinase"/>
    <property type="match status" value="1"/>
</dbReference>
<dbReference type="PANTHER" id="PTHR22749:SF6">
    <property type="entry name" value="RIBOFLAVIN KINASE"/>
    <property type="match status" value="1"/>
</dbReference>
<dbReference type="GO" id="GO:0009398">
    <property type="term" value="P:FMN biosynthetic process"/>
    <property type="evidence" value="ECO:0007669"/>
    <property type="project" value="UniProtKB-UniRule"/>
</dbReference>
<dbReference type="InterPro" id="IPR014729">
    <property type="entry name" value="Rossmann-like_a/b/a_fold"/>
</dbReference>
<evidence type="ECO:0000256" key="12">
    <source>
        <dbReference type="ARBA" id="ARBA00023268"/>
    </source>
</evidence>
<keyword evidence="5 15" id="KW-0288">FMN</keyword>
<evidence type="ECO:0000256" key="5">
    <source>
        <dbReference type="ARBA" id="ARBA00022643"/>
    </source>
</evidence>
<evidence type="ECO:0000256" key="9">
    <source>
        <dbReference type="ARBA" id="ARBA00022777"/>
    </source>
</evidence>
<comment type="catalytic activity">
    <reaction evidence="13 15">
        <text>riboflavin + ATP = FMN + ADP + H(+)</text>
        <dbReference type="Rhea" id="RHEA:14357"/>
        <dbReference type="ChEBI" id="CHEBI:15378"/>
        <dbReference type="ChEBI" id="CHEBI:30616"/>
        <dbReference type="ChEBI" id="CHEBI:57986"/>
        <dbReference type="ChEBI" id="CHEBI:58210"/>
        <dbReference type="ChEBI" id="CHEBI:456216"/>
        <dbReference type="EC" id="2.7.1.26"/>
    </reaction>
</comment>
<dbReference type="UniPathway" id="UPA00276">
    <property type="reaction ID" value="UER00406"/>
</dbReference>
<dbReference type="OrthoDB" id="9803667at2"/>
<evidence type="ECO:0000256" key="3">
    <source>
        <dbReference type="ARBA" id="ARBA00005201"/>
    </source>
</evidence>
<evidence type="ECO:0000256" key="6">
    <source>
        <dbReference type="ARBA" id="ARBA00022679"/>
    </source>
</evidence>
<dbReference type="Proteomes" id="UP000005309">
    <property type="component" value="Unassembled WGS sequence"/>
</dbReference>
<evidence type="ECO:0000256" key="15">
    <source>
        <dbReference type="PIRNR" id="PIRNR004491"/>
    </source>
</evidence>
<dbReference type="Gene3D" id="3.40.50.620">
    <property type="entry name" value="HUPs"/>
    <property type="match status" value="1"/>
</dbReference>
<evidence type="ECO:0000256" key="10">
    <source>
        <dbReference type="ARBA" id="ARBA00022827"/>
    </source>
</evidence>
<evidence type="ECO:0000256" key="1">
    <source>
        <dbReference type="ARBA" id="ARBA00002121"/>
    </source>
</evidence>
<name>C4V2H2_9FIRM</name>
<dbReference type="PANTHER" id="PTHR22749">
    <property type="entry name" value="RIBOFLAVIN KINASE/FMN ADENYLYLTRANSFERASE"/>
    <property type="match status" value="1"/>
</dbReference>
<dbReference type="InterPro" id="IPR015865">
    <property type="entry name" value="Riboflavin_kinase_bac/euk"/>
</dbReference>
<dbReference type="STRING" id="638302.HMPREF0908_0716"/>
<organism evidence="17 18">
    <name type="scientific">Selenomonas flueggei ATCC 43531</name>
    <dbReference type="NCBI Taxonomy" id="638302"/>
    <lineage>
        <taxon>Bacteria</taxon>
        <taxon>Bacillati</taxon>
        <taxon>Bacillota</taxon>
        <taxon>Negativicutes</taxon>
        <taxon>Selenomonadales</taxon>
        <taxon>Selenomonadaceae</taxon>
        <taxon>Selenomonas</taxon>
    </lineage>
</organism>
<evidence type="ECO:0000259" key="16">
    <source>
        <dbReference type="SMART" id="SM00904"/>
    </source>
</evidence>
<sequence length="323" mass="36712">MFSPMKTYHQLVDFASKYKNIVVALGMFDGLHIGHQKIIRTAAEQANRIHGTTFVFSFTNHPRAIVDSLGAPRRISSEQVSRRILRNLGVDVLVEIPFTPAFADTSPEEFIHLLYRYFSPQYVVVGENYTFGRKGVGTPQLLRGIGRRYTIETIVCASVLYDNVPISSTRIRTYIEQGDITHVNELLGYPFTMIGTVIHGQARGRLLGFPTANIALFEFYEILPNGVYAVTVLYHNHIYSAVANIGNNPTFGSCDRRMEVHIMDFDGDLYGKKILVSFHKRIRSERRFDSVDELISQIKSDKECAERALQETFHLQEKISMVI</sequence>
<dbReference type="EC" id="2.7.7.2" evidence="15"/>
<dbReference type="InterPro" id="IPR023468">
    <property type="entry name" value="Riboflavin_kinase"/>
</dbReference>
<keyword evidence="11 15" id="KW-0067">ATP-binding</keyword>
<dbReference type="NCBIfam" id="NF004160">
    <property type="entry name" value="PRK05627.1-3"/>
    <property type="match status" value="1"/>
</dbReference>
<dbReference type="eggNOG" id="COG0196">
    <property type="taxonomic scope" value="Bacteria"/>
</dbReference>
<keyword evidence="8 15" id="KW-0547">Nucleotide-binding</keyword>
<reference evidence="17 18" key="1">
    <citation type="submission" date="2009-04" db="EMBL/GenBank/DDBJ databases">
        <authorList>
            <person name="Qin X."/>
            <person name="Bachman B."/>
            <person name="Battles P."/>
            <person name="Bell A."/>
            <person name="Bess C."/>
            <person name="Bickham C."/>
            <person name="Chaboub L."/>
            <person name="Chen D."/>
            <person name="Coyle M."/>
            <person name="Deiros D.R."/>
            <person name="Dinh H."/>
            <person name="Forbes L."/>
            <person name="Fowler G."/>
            <person name="Francisco L."/>
            <person name="Fu Q."/>
            <person name="Gubbala S."/>
            <person name="Hale W."/>
            <person name="Han Y."/>
            <person name="Hemphill L."/>
            <person name="Highlander S.K."/>
            <person name="Hirani K."/>
            <person name="Hogues M."/>
            <person name="Jackson L."/>
            <person name="Jakkamsetti A."/>
            <person name="Javaid M."/>
            <person name="Jiang H."/>
            <person name="Korchina V."/>
            <person name="Kovar C."/>
            <person name="Lara F."/>
            <person name="Lee S."/>
            <person name="Mata R."/>
            <person name="Mathew T."/>
            <person name="Moen C."/>
            <person name="Morales K."/>
            <person name="Munidasa M."/>
            <person name="Nazareth L."/>
            <person name="Ngo R."/>
            <person name="Nguyen L."/>
            <person name="Okwuonu G."/>
            <person name="Ongeri F."/>
            <person name="Patil S."/>
            <person name="Petrosino J."/>
            <person name="Pham C."/>
            <person name="Pham P."/>
            <person name="Pu L.-L."/>
            <person name="Puazo M."/>
            <person name="Raj R."/>
            <person name="Reid J."/>
            <person name="Rouhana J."/>
            <person name="Saada N."/>
            <person name="Shang Y."/>
            <person name="Simmons D."/>
            <person name="Thornton R."/>
            <person name="Warren J."/>
            <person name="Weissenberger G."/>
            <person name="Zhang J."/>
            <person name="Zhang L."/>
            <person name="Zhou C."/>
            <person name="Zhu D."/>
            <person name="Muzny D."/>
            <person name="Worley K."/>
            <person name="Gibbs R."/>
        </authorList>
    </citation>
    <scope>NUCLEOTIDE SEQUENCE [LARGE SCALE GENOMIC DNA]</scope>
    <source>
        <strain evidence="17 18">ATCC 43531</strain>
    </source>
</reference>
<evidence type="ECO:0000256" key="2">
    <source>
        <dbReference type="ARBA" id="ARBA00004726"/>
    </source>
</evidence>
<accession>C4V2H2</accession>
<dbReference type="NCBIfam" id="NF004162">
    <property type="entry name" value="PRK05627.1-5"/>
    <property type="match status" value="1"/>
</dbReference>
<keyword evidence="9 15" id="KW-0418">Kinase</keyword>
<evidence type="ECO:0000256" key="7">
    <source>
        <dbReference type="ARBA" id="ARBA00022695"/>
    </source>
</evidence>
<keyword evidence="6 15" id="KW-0808">Transferase</keyword>
<comment type="similarity">
    <text evidence="15">Belongs to the ribF family.</text>
</comment>
<dbReference type="EC" id="2.7.1.26" evidence="15"/>
<dbReference type="UniPathway" id="UPA00277">
    <property type="reaction ID" value="UER00407"/>
</dbReference>
<evidence type="ECO:0000313" key="18">
    <source>
        <dbReference type="Proteomes" id="UP000005309"/>
    </source>
</evidence>
<dbReference type="GO" id="GO:0003919">
    <property type="term" value="F:FMN adenylyltransferase activity"/>
    <property type="evidence" value="ECO:0007669"/>
    <property type="project" value="UniProtKB-UniRule"/>
</dbReference>
<dbReference type="AlphaFoldDB" id="C4V2H2"/>
<dbReference type="NCBIfam" id="TIGR00125">
    <property type="entry name" value="cyt_tran_rel"/>
    <property type="match status" value="1"/>
</dbReference>
<feature type="domain" description="Riboflavin kinase" evidence="16">
    <location>
        <begin position="186"/>
        <end position="310"/>
    </location>
</feature>
<comment type="pathway">
    <text evidence="3 15">Cofactor biosynthesis; FMN biosynthesis; FMN from riboflavin (ATP route): step 1/1.</text>
</comment>
<proteinExistence type="inferred from homology"/>
<dbReference type="Pfam" id="PF01687">
    <property type="entry name" value="Flavokinase"/>
    <property type="match status" value="1"/>
</dbReference>
<dbReference type="GO" id="GO:0009231">
    <property type="term" value="P:riboflavin biosynthetic process"/>
    <property type="evidence" value="ECO:0007669"/>
    <property type="project" value="InterPro"/>
</dbReference>
<keyword evidence="18" id="KW-1185">Reference proteome</keyword>
<comment type="pathway">
    <text evidence="2 15">Cofactor biosynthesis; FAD biosynthesis; FAD from FMN: step 1/1.</text>
</comment>
<keyword evidence="7 15" id="KW-0548">Nucleotidyltransferase</keyword>
<evidence type="ECO:0000256" key="13">
    <source>
        <dbReference type="ARBA" id="ARBA00047880"/>
    </source>
</evidence>
<comment type="catalytic activity">
    <reaction evidence="14 15">
        <text>FMN + ATP + H(+) = FAD + diphosphate</text>
        <dbReference type="Rhea" id="RHEA:17237"/>
        <dbReference type="ChEBI" id="CHEBI:15378"/>
        <dbReference type="ChEBI" id="CHEBI:30616"/>
        <dbReference type="ChEBI" id="CHEBI:33019"/>
        <dbReference type="ChEBI" id="CHEBI:57692"/>
        <dbReference type="ChEBI" id="CHEBI:58210"/>
        <dbReference type="EC" id="2.7.7.2"/>
    </reaction>
</comment>
<gene>
    <name evidence="17" type="primary">ribF</name>
    <name evidence="17" type="ORF">HMPREF0908_0716</name>
</gene>
<keyword evidence="10 15" id="KW-0274">FAD</keyword>
<dbReference type="PIRSF" id="PIRSF004491">
    <property type="entry name" value="FAD_Synth"/>
    <property type="match status" value="1"/>
</dbReference>
<evidence type="ECO:0000256" key="8">
    <source>
        <dbReference type="ARBA" id="ARBA00022741"/>
    </source>
</evidence>
<keyword evidence="12" id="KW-0511">Multifunctional enzyme</keyword>
<evidence type="ECO:0000256" key="4">
    <source>
        <dbReference type="ARBA" id="ARBA00022630"/>
    </source>
</evidence>
<dbReference type="InterPro" id="IPR023465">
    <property type="entry name" value="Riboflavin_kinase_dom_sf"/>
</dbReference>
<dbReference type="InterPro" id="IPR002606">
    <property type="entry name" value="Riboflavin_kinase_bac"/>
</dbReference>
<protein>
    <recommendedName>
        <fullName evidence="15">Riboflavin biosynthesis protein</fullName>
    </recommendedName>
    <domain>
        <recommendedName>
            <fullName evidence="15">Riboflavin kinase</fullName>
            <ecNumber evidence="15">2.7.1.26</ecNumber>
        </recommendedName>
        <alternativeName>
            <fullName evidence="15">Flavokinase</fullName>
        </alternativeName>
    </domain>
    <domain>
        <recommendedName>
            <fullName evidence="15">FMN adenylyltransferase</fullName>
            <ecNumber evidence="15">2.7.7.2</ecNumber>
        </recommendedName>
        <alternativeName>
            <fullName evidence="15">FAD pyrophosphorylase</fullName>
        </alternativeName>
        <alternativeName>
            <fullName evidence="15">FAD synthase</fullName>
        </alternativeName>
    </domain>
</protein>
<keyword evidence="4 15" id="KW-0285">Flavoprotein</keyword>
<dbReference type="FunFam" id="2.40.30.30:FF:000003">
    <property type="entry name" value="Riboflavin biosynthesis protein"/>
    <property type="match status" value="1"/>
</dbReference>
<dbReference type="HOGENOM" id="CLU_048437_0_2_9"/>
<evidence type="ECO:0000256" key="14">
    <source>
        <dbReference type="ARBA" id="ARBA00049494"/>
    </source>
</evidence>
<dbReference type="GO" id="GO:0008531">
    <property type="term" value="F:riboflavin kinase activity"/>
    <property type="evidence" value="ECO:0007669"/>
    <property type="project" value="UniProtKB-UniRule"/>
</dbReference>
<dbReference type="Gene3D" id="2.40.30.30">
    <property type="entry name" value="Riboflavin kinase-like"/>
    <property type="match status" value="1"/>
</dbReference>
<evidence type="ECO:0000313" key="17">
    <source>
        <dbReference type="EMBL" id="EEQ48986.1"/>
    </source>
</evidence>
<dbReference type="GO" id="GO:0006747">
    <property type="term" value="P:FAD biosynthetic process"/>
    <property type="evidence" value="ECO:0007669"/>
    <property type="project" value="UniProtKB-UniRule"/>
</dbReference>
<comment type="caution">
    <text evidence="17">The sequence shown here is derived from an EMBL/GenBank/DDBJ whole genome shotgun (WGS) entry which is preliminary data.</text>
</comment>
<dbReference type="EMBL" id="ACLA01000010">
    <property type="protein sequence ID" value="EEQ48986.1"/>
    <property type="molecule type" value="Genomic_DNA"/>
</dbReference>
<dbReference type="GO" id="GO:0005524">
    <property type="term" value="F:ATP binding"/>
    <property type="evidence" value="ECO:0007669"/>
    <property type="project" value="UniProtKB-UniRule"/>
</dbReference>
<dbReference type="CDD" id="cd02064">
    <property type="entry name" value="FAD_synthetase_N"/>
    <property type="match status" value="1"/>
</dbReference>
<dbReference type="SUPFAM" id="SSF52374">
    <property type="entry name" value="Nucleotidylyl transferase"/>
    <property type="match status" value="1"/>
</dbReference>
<comment type="function">
    <text evidence="1">Catalyzes the phosphorylation of riboflavin to FMN followed by the adenylation of FMN to FAD.</text>
</comment>
<dbReference type="NCBIfam" id="TIGR00083">
    <property type="entry name" value="ribF"/>
    <property type="match status" value="1"/>
</dbReference>
<dbReference type="SUPFAM" id="SSF82114">
    <property type="entry name" value="Riboflavin kinase-like"/>
    <property type="match status" value="1"/>
</dbReference>
<dbReference type="InterPro" id="IPR004821">
    <property type="entry name" value="Cyt_trans-like"/>
</dbReference>
<dbReference type="InterPro" id="IPR015864">
    <property type="entry name" value="FAD_synthase"/>
</dbReference>